<evidence type="ECO:0000256" key="4">
    <source>
        <dbReference type="HAMAP-Rule" id="MF_01363"/>
    </source>
</evidence>
<dbReference type="AlphaFoldDB" id="A0A3G5CWA9"/>
<evidence type="ECO:0000256" key="5">
    <source>
        <dbReference type="RuleBase" id="RU000563"/>
    </source>
</evidence>
<dbReference type="GO" id="GO:0009507">
    <property type="term" value="C:chloroplast"/>
    <property type="evidence" value="ECO:0007669"/>
    <property type="project" value="UniProtKB-SubCell"/>
</dbReference>
<dbReference type="GeneID" id="38664944"/>
<protein>
    <recommendedName>
        <fullName evidence="4">Large ribosomal subunit protein bL21c</fullName>
    </recommendedName>
</protein>
<dbReference type="GO" id="GO:0003735">
    <property type="term" value="F:structural constituent of ribosome"/>
    <property type="evidence" value="ECO:0007669"/>
    <property type="project" value="InterPro"/>
</dbReference>
<dbReference type="GO" id="GO:0019843">
    <property type="term" value="F:rRNA binding"/>
    <property type="evidence" value="ECO:0007669"/>
    <property type="project" value="UniProtKB-UniRule"/>
</dbReference>
<dbReference type="GO" id="GO:0005840">
    <property type="term" value="C:ribosome"/>
    <property type="evidence" value="ECO:0007669"/>
    <property type="project" value="UniProtKB-KW"/>
</dbReference>
<reference evidence="6" key="1">
    <citation type="journal article" date="2018" name="Mitochondrial DNA Part B Resour">
        <title>The complete chloroplast genome of Leptochilus hemionitideus, a traditional Chinese medical fern.</title>
        <authorList>
            <person name="Min Y."/>
            <person name="Guan J."/>
            <person name="Li S."/>
            <person name="Liu S."/>
            <person name="Hong Y."/>
            <person name="Wang Z."/>
            <person name="Wang T."/>
            <person name="Su Y."/>
        </authorList>
    </citation>
    <scope>NUCLEOTIDE SEQUENCE</scope>
</reference>
<evidence type="ECO:0000256" key="2">
    <source>
        <dbReference type="ARBA" id="ARBA00022980"/>
    </source>
</evidence>
<dbReference type="GO" id="GO:1990904">
    <property type="term" value="C:ribonucleoprotein complex"/>
    <property type="evidence" value="ECO:0007669"/>
    <property type="project" value="UniProtKB-KW"/>
</dbReference>
<dbReference type="InterPro" id="IPR028909">
    <property type="entry name" value="bL21-like"/>
</dbReference>
<proteinExistence type="inferred from homology"/>
<keyword evidence="6" id="KW-0150">Chloroplast</keyword>
<sequence length="118" mass="13528">MSRYAIIDIGGKQLRVERGRFYDVRHLVPIRNTLKPDGEMVINRVLLICNGSSINFGHPWLRDAAVRGRILHSCVGKKLVIQRIHPKRKTRHIFGCRGDMIRFVIDSIHFGGKNLGED</sequence>
<dbReference type="RefSeq" id="YP_009547778.1">
    <property type="nucleotide sequence ID" value="NC_040177.1"/>
</dbReference>
<keyword evidence="2 4" id="KW-0689">Ribosomal protein</keyword>
<evidence type="ECO:0000313" key="6">
    <source>
        <dbReference type="EMBL" id="AYW16826.1"/>
    </source>
</evidence>
<comment type="similarity">
    <text evidence="1 4 5">Belongs to the bacterial ribosomal protein bL21 family.</text>
</comment>
<evidence type="ECO:0000256" key="3">
    <source>
        <dbReference type="ARBA" id="ARBA00023274"/>
    </source>
</evidence>
<gene>
    <name evidence="4 6" type="primary">rpl21</name>
</gene>
<dbReference type="Pfam" id="PF00829">
    <property type="entry name" value="Ribosomal_L21p"/>
    <property type="match status" value="1"/>
</dbReference>
<organism evidence="6">
    <name type="scientific">Leptochilus hemionitideus</name>
    <dbReference type="NCBI Taxonomy" id="493391"/>
    <lineage>
        <taxon>Eukaryota</taxon>
        <taxon>Viridiplantae</taxon>
        <taxon>Streptophyta</taxon>
        <taxon>Embryophyta</taxon>
        <taxon>Tracheophyta</taxon>
        <taxon>Polypodiopsida</taxon>
        <taxon>Polypodiidae</taxon>
        <taxon>Polypodiales</taxon>
        <taxon>Polypodiineae</taxon>
        <taxon>Polypodiaceae</taxon>
        <taxon>Microsoroideae</taxon>
        <taxon>Leptochilus</taxon>
    </lineage>
</organism>
<dbReference type="SUPFAM" id="SSF141091">
    <property type="entry name" value="L21p-like"/>
    <property type="match status" value="1"/>
</dbReference>
<dbReference type="NCBIfam" id="TIGR00061">
    <property type="entry name" value="L21"/>
    <property type="match status" value="1"/>
</dbReference>
<evidence type="ECO:0000256" key="1">
    <source>
        <dbReference type="ARBA" id="ARBA00008563"/>
    </source>
</evidence>
<keyword evidence="6" id="KW-0934">Plastid</keyword>
<name>A0A3G5CWA9_9MONI</name>
<keyword evidence="4" id="KW-0699">rRNA-binding</keyword>
<dbReference type="HAMAP" id="MF_01363">
    <property type="entry name" value="Ribosomal_bL21"/>
    <property type="match status" value="1"/>
</dbReference>
<keyword evidence="3 4" id="KW-0687">Ribonucleoprotein</keyword>
<geneLocation type="chloroplast" evidence="6"/>
<accession>A0A3G5CWA9</accession>
<keyword evidence="4" id="KW-0694">RNA-binding</keyword>
<comment type="function">
    <text evidence="4 5">This protein binds to 23S rRNA.</text>
</comment>
<dbReference type="InterPro" id="IPR036164">
    <property type="entry name" value="bL21-like_sf"/>
</dbReference>
<comment type="subunit">
    <text evidence="4 5">Part of the 50S ribosomal subunit.</text>
</comment>
<dbReference type="EMBL" id="MH319943">
    <property type="protein sequence ID" value="AYW16826.1"/>
    <property type="molecule type" value="Genomic_DNA"/>
</dbReference>
<dbReference type="GO" id="GO:0006412">
    <property type="term" value="P:translation"/>
    <property type="evidence" value="ECO:0007669"/>
    <property type="project" value="UniProtKB-UniRule"/>
</dbReference>
<dbReference type="InterPro" id="IPR001787">
    <property type="entry name" value="Ribosomal_bL21"/>
</dbReference>
<comment type="subcellular location">
    <subcellularLocation>
        <location evidence="4">Plastid</location>
        <location evidence="4">Chloroplast</location>
    </subcellularLocation>
</comment>